<dbReference type="InterPro" id="IPR004090">
    <property type="entry name" value="Chemotax_Me-accpt_rcpt"/>
</dbReference>
<evidence type="ECO:0000256" key="5">
    <source>
        <dbReference type="ARBA" id="ARBA00022989"/>
    </source>
</evidence>
<protein>
    <submittedName>
        <fullName evidence="14">Methyl-accepting chemotaxis protein</fullName>
    </submittedName>
</protein>
<dbReference type="GO" id="GO:0005886">
    <property type="term" value="C:plasma membrane"/>
    <property type="evidence" value="ECO:0007669"/>
    <property type="project" value="UniProtKB-SubCell"/>
</dbReference>
<dbReference type="PROSITE" id="PS50885">
    <property type="entry name" value="HAMP"/>
    <property type="match status" value="1"/>
</dbReference>
<keyword evidence="5 10" id="KW-1133">Transmembrane helix</keyword>
<dbReference type="Gene3D" id="1.10.287.950">
    <property type="entry name" value="Methyl-accepting chemotaxis protein"/>
    <property type="match status" value="1"/>
</dbReference>
<comment type="caution">
    <text evidence="14">The sequence shown here is derived from an EMBL/GenBank/DDBJ whole genome shotgun (WGS) entry which is preliminary data.</text>
</comment>
<keyword evidence="2" id="KW-1003">Cell membrane</keyword>
<dbReference type="InterPro" id="IPR033480">
    <property type="entry name" value="sCache_2"/>
</dbReference>
<feature type="domain" description="HAMP" evidence="13">
    <location>
        <begin position="210"/>
        <end position="263"/>
    </location>
</feature>
<dbReference type="AlphaFoldDB" id="A0A839AJE7"/>
<dbReference type="SMART" id="SM00283">
    <property type="entry name" value="MA"/>
    <property type="match status" value="1"/>
</dbReference>
<evidence type="ECO:0000259" key="12">
    <source>
        <dbReference type="PROSITE" id="PS50192"/>
    </source>
</evidence>
<dbReference type="InterPro" id="IPR000727">
    <property type="entry name" value="T_SNARE_dom"/>
</dbReference>
<comment type="similarity">
    <text evidence="8">Belongs to the methyl-accepting chemotaxis (MCP) protein family.</text>
</comment>
<dbReference type="GO" id="GO:0004888">
    <property type="term" value="F:transmembrane signaling receptor activity"/>
    <property type="evidence" value="ECO:0007669"/>
    <property type="project" value="InterPro"/>
</dbReference>
<dbReference type="RefSeq" id="WP_182167621.1">
    <property type="nucleotide sequence ID" value="NZ_JACFXV010000064.1"/>
</dbReference>
<dbReference type="PANTHER" id="PTHR32089">
    <property type="entry name" value="METHYL-ACCEPTING CHEMOTAXIS PROTEIN MCPB"/>
    <property type="match status" value="1"/>
</dbReference>
<proteinExistence type="inferred from homology"/>
<feature type="domain" description="T-SNARE coiled-coil homology" evidence="12">
    <location>
        <begin position="455"/>
        <end position="517"/>
    </location>
</feature>
<keyword evidence="7 9" id="KW-0807">Transducer</keyword>
<sequence length="564" mass="59330">MTLSRLPLSAKITIPVVVLFVLSLIIGAMALSSLRNAMLEERILGVKSVAESAVSIARHFNELEQKGAMTREAAQTAARDAINAIRFGNNDYIFGFTYDGVNVIHEKAQLFGKNMLDAKDPNGVMFIRELIAAAKAGGGSVHFQWPKAGSDVPQPKYGWGASFDPWGWMIGTGAYVDDIDAAFWSEALRILLVGLGGALVAGIIALASIRSITRPLTRLTDSMLALAEGKDDVEIIALDRKDEIGRMADALNVFVANAKAHKDLLTRDHKRQEATTQRAKDIQDLCAAFDREVTGLVDIVGQSAAELKSAASNLTSGAEKTTEQSVAGSAAAEEASQNVRSVAAAAEELSVSVSEIGRQVQSSSEIASQAAAEAGRTNDRMKRLSEAAGRIGEVVTLIQAIAEQTNLLALNATIEAARAGESGKGFAVVAAEVKELANQTSKATEEIAGQIAEIQNQTTDAAGAISSVTDTILKMNEIASAIAAAVEEQGAATGEIARNVNEASRGTQAVTENISIVSAAAQDTHTASETVDSSAGQLQNNAARLRQTVSQFLGSIRAHYDEAA</sequence>
<keyword evidence="6 10" id="KW-0472">Membrane</keyword>
<name>A0A839AJE7_9HYPH</name>
<dbReference type="InterPro" id="IPR003660">
    <property type="entry name" value="HAMP_dom"/>
</dbReference>
<dbReference type="SUPFAM" id="SSF58104">
    <property type="entry name" value="Methyl-accepting chemotaxis protein (MCP) signaling domain"/>
    <property type="match status" value="1"/>
</dbReference>
<dbReference type="PROSITE" id="PS50192">
    <property type="entry name" value="T_SNARE"/>
    <property type="match status" value="1"/>
</dbReference>
<dbReference type="Proteomes" id="UP000541109">
    <property type="component" value="Unassembled WGS sequence"/>
</dbReference>
<organism evidence="14 15">
    <name type="scientific">Stappia albiluteola</name>
    <dbReference type="NCBI Taxonomy" id="2758565"/>
    <lineage>
        <taxon>Bacteria</taxon>
        <taxon>Pseudomonadati</taxon>
        <taxon>Pseudomonadota</taxon>
        <taxon>Alphaproteobacteria</taxon>
        <taxon>Hyphomicrobiales</taxon>
        <taxon>Stappiaceae</taxon>
        <taxon>Stappia</taxon>
    </lineage>
</organism>
<dbReference type="PROSITE" id="PS50111">
    <property type="entry name" value="CHEMOTAXIS_TRANSDUC_2"/>
    <property type="match status" value="1"/>
</dbReference>
<dbReference type="Gene3D" id="1.10.8.500">
    <property type="entry name" value="HAMP domain in histidine kinase"/>
    <property type="match status" value="1"/>
</dbReference>
<dbReference type="Pfam" id="PF00015">
    <property type="entry name" value="MCPsignal"/>
    <property type="match status" value="1"/>
</dbReference>
<evidence type="ECO:0000256" key="8">
    <source>
        <dbReference type="ARBA" id="ARBA00029447"/>
    </source>
</evidence>
<dbReference type="PANTHER" id="PTHR32089:SF112">
    <property type="entry name" value="LYSOZYME-LIKE PROTEIN-RELATED"/>
    <property type="match status" value="1"/>
</dbReference>
<evidence type="ECO:0000259" key="11">
    <source>
        <dbReference type="PROSITE" id="PS50111"/>
    </source>
</evidence>
<dbReference type="GO" id="GO:0007165">
    <property type="term" value="P:signal transduction"/>
    <property type="evidence" value="ECO:0007669"/>
    <property type="project" value="UniProtKB-KW"/>
</dbReference>
<keyword evidence="3" id="KW-0997">Cell inner membrane</keyword>
<dbReference type="Pfam" id="PF17200">
    <property type="entry name" value="sCache_2"/>
    <property type="match status" value="1"/>
</dbReference>
<evidence type="ECO:0000256" key="10">
    <source>
        <dbReference type="SAM" id="Phobius"/>
    </source>
</evidence>
<evidence type="ECO:0000256" key="3">
    <source>
        <dbReference type="ARBA" id="ARBA00022519"/>
    </source>
</evidence>
<comment type="subcellular location">
    <subcellularLocation>
        <location evidence="1">Cell inner membrane</location>
        <topology evidence="1">Multi-pass membrane protein</topology>
    </subcellularLocation>
</comment>
<evidence type="ECO:0000256" key="1">
    <source>
        <dbReference type="ARBA" id="ARBA00004429"/>
    </source>
</evidence>
<dbReference type="Pfam" id="PF00672">
    <property type="entry name" value="HAMP"/>
    <property type="match status" value="1"/>
</dbReference>
<dbReference type="PRINTS" id="PR00260">
    <property type="entry name" value="CHEMTRNSDUCR"/>
</dbReference>
<evidence type="ECO:0000256" key="9">
    <source>
        <dbReference type="PROSITE-ProRule" id="PRU00284"/>
    </source>
</evidence>
<gene>
    <name evidence="14" type="ORF">H2509_17255</name>
</gene>
<evidence type="ECO:0000256" key="4">
    <source>
        <dbReference type="ARBA" id="ARBA00022692"/>
    </source>
</evidence>
<dbReference type="CDD" id="cd06225">
    <property type="entry name" value="HAMP"/>
    <property type="match status" value="1"/>
</dbReference>
<evidence type="ECO:0000256" key="6">
    <source>
        <dbReference type="ARBA" id="ARBA00023136"/>
    </source>
</evidence>
<dbReference type="SMART" id="SM01049">
    <property type="entry name" value="Cache_2"/>
    <property type="match status" value="1"/>
</dbReference>
<evidence type="ECO:0000259" key="13">
    <source>
        <dbReference type="PROSITE" id="PS50885"/>
    </source>
</evidence>
<reference evidence="14 15" key="1">
    <citation type="submission" date="2020-07" db="EMBL/GenBank/DDBJ databases">
        <title>Stappia sp., F7233, whole genome shotgun sequencing project.</title>
        <authorList>
            <person name="Jiang S."/>
            <person name="Liu Z.W."/>
            <person name="Du Z.J."/>
        </authorList>
    </citation>
    <scope>NUCLEOTIDE SEQUENCE [LARGE SCALE GENOMIC DNA]</scope>
    <source>
        <strain evidence="14 15">F7233</strain>
    </source>
</reference>
<dbReference type="Gene3D" id="3.30.450.20">
    <property type="entry name" value="PAS domain"/>
    <property type="match status" value="1"/>
</dbReference>
<keyword evidence="4 10" id="KW-0812">Transmembrane</keyword>
<evidence type="ECO:0000313" key="15">
    <source>
        <dbReference type="Proteomes" id="UP000541109"/>
    </source>
</evidence>
<dbReference type="EMBL" id="JACFXV010000064">
    <property type="protein sequence ID" value="MBA5778877.1"/>
    <property type="molecule type" value="Genomic_DNA"/>
</dbReference>
<evidence type="ECO:0000313" key="14">
    <source>
        <dbReference type="EMBL" id="MBA5778877.1"/>
    </source>
</evidence>
<feature type="transmembrane region" description="Helical" evidence="10">
    <location>
        <begin position="12"/>
        <end position="34"/>
    </location>
</feature>
<dbReference type="GO" id="GO:0006935">
    <property type="term" value="P:chemotaxis"/>
    <property type="evidence" value="ECO:0007669"/>
    <property type="project" value="InterPro"/>
</dbReference>
<feature type="domain" description="Methyl-accepting transducer" evidence="11">
    <location>
        <begin position="303"/>
        <end position="539"/>
    </location>
</feature>
<evidence type="ECO:0000256" key="7">
    <source>
        <dbReference type="ARBA" id="ARBA00023224"/>
    </source>
</evidence>
<accession>A0A839AJE7</accession>
<evidence type="ECO:0000256" key="2">
    <source>
        <dbReference type="ARBA" id="ARBA00022475"/>
    </source>
</evidence>
<dbReference type="InterPro" id="IPR004089">
    <property type="entry name" value="MCPsignal_dom"/>
</dbReference>
<feature type="transmembrane region" description="Helical" evidence="10">
    <location>
        <begin position="190"/>
        <end position="209"/>
    </location>
</feature>
<dbReference type="SMART" id="SM00304">
    <property type="entry name" value="HAMP"/>
    <property type="match status" value="1"/>
</dbReference>
<keyword evidence="15" id="KW-1185">Reference proteome</keyword>